<proteinExistence type="predicted"/>
<dbReference type="EMBL" id="QCYY01001150">
    <property type="protein sequence ID" value="ROT80128.1"/>
    <property type="molecule type" value="Genomic_DNA"/>
</dbReference>
<dbReference type="Proteomes" id="UP000283509">
    <property type="component" value="Unassembled WGS sequence"/>
</dbReference>
<dbReference type="PROSITE" id="PS50828">
    <property type="entry name" value="SMR"/>
    <property type="match status" value="1"/>
</dbReference>
<keyword evidence="1" id="KW-0732">Signal</keyword>
<dbReference type="SMART" id="SM00463">
    <property type="entry name" value="SMR"/>
    <property type="match status" value="1"/>
</dbReference>
<dbReference type="InterPro" id="IPR002625">
    <property type="entry name" value="Smr_dom"/>
</dbReference>
<sequence>MMNWLWIPAVTLLALFILVLCWLFFADYTCCPCRRRRRLEPALSAEDLHTVTPSAPLPGTLPQYPVLPTAPQYFPVPPSEGSYLPLKHGDLPFKQVLRFEDGILTLDLHTMTVREALQTTEAFIRQYWGQHEKVRIITGRGIHSENGVPKVKPAIKDFLLNHGLQHTEIRQGGCFEVFLSG</sequence>
<feature type="domain" description="Smr" evidence="2">
    <location>
        <begin position="106"/>
        <end position="180"/>
    </location>
</feature>
<comment type="caution">
    <text evidence="3">The sequence shown here is derived from an EMBL/GenBank/DDBJ whole genome shotgun (WGS) entry which is preliminary data.</text>
</comment>
<evidence type="ECO:0000256" key="1">
    <source>
        <dbReference type="SAM" id="SignalP"/>
    </source>
</evidence>
<reference evidence="3 4" key="1">
    <citation type="submission" date="2018-04" db="EMBL/GenBank/DDBJ databases">
        <authorList>
            <person name="Zhang X."/>
            <person name="Yuan J."/>
            <person name="Li F."/>
            <person name="Xiang J."/>
        </authorList>
    </citation>
    <scope>NUCLEOTIDE SEQUENCE [LARGE SCALE GENOMIC DNA]</scope>
    <source>
        <tissue evidence="3">Muscle</tissue>
    </source>
</reference>
<reference evidence="3 4" key="2">
    <citation type="submission" date="2019-01" db="EMBL/GenBank/DDBJ databases">
        <title>The decoding of complex shrimp genome reveals the adaptation for benthos swimmer, frequently molting mechanism and breeding impact on genome.</title>
        <authorList>
            <person name="Sun Y."/>
            <person name="Gao Y."/>
            <person name="Yu Y."/>
        </authorList>
    </citation>
    <scope>NUCLEOTIDE SEQUENCE [LARGE SCALE GENOMIC DNA]</scope>
    <source>
        <tissue evidence="3">Muscle</tissue>
    </source>
</reference>
<gene>
    <name evidence="3" type="ORF">C7M84_001147</name>
</gene>
<dbReference type="STRING" id="6689.A0A423TUI5"/>
<feature type="signal peptide" evidence="1">
    <location>
        <begin position="1"/>
        <end position="21"/>
    </location>
</feature>
<evidence type="ECO:0000313" key="3">
    <source>
        <dbReference type="EMBL" id="ROT80128.1"/>
    </source>
</evidence>
<dbReference type="InterPro" id="IPR052772">
    <property type="entry name" value="Endo/PolyKinase_Domain-Protein"/>
</dbReference>
<dbReference type="SUPFAM" id="SSF160443">
    <property type="entry name" value="SMR domain-like"/>
    <property type="match status" value="1"/>
</dbReference>
<dbReference type="InterPro" id="IPR036063">
    <property type="entry name" value="Smr_dom_sf"/>
</dbReference>
<dbReference type="GO" id="GO:0005634">
    <property type="term" value="C:nucleus"/>
    <property type="evidence" value="ECO:0007669"/>
    <property type="project" value="TreeGrafter"/>
</dbReference>
<dbReference type="PANTHER" id="PTHR46535:SF1">
    <property type="entry name" value="NEDD4-BINDING PROTEIN 2"/>
    <property type="match status" value="1"/>
</dbReference>
<evidence type="ECO:0000313" key="4">
    <source>
        <dbReference type="Proteomes" id="UP000283509"/>
    </source>
</evidence>
<organism evidence="3 4">
    <name type="scientific">Penaeus vannamei</name>
    <name type="common">Whiteleg shrimp</name>
    <name type="synonym">Litopenaeus vannamei</name>
    <dbReference type="NCBI Taxonomy" id="6689"/>
    <lineage>
        <taxon>Eukaryota</taxon>
        <taxon>Metazoa</taxon>
        <taxon>Ecdysozoa</taxon>
        <taxon>Arthropoda</taxon>
        <taxon>Crustacea</taxon>
        <taxon>Multicrustacea</taxon>
        <taxon>Malacostraca</taxon>
        <taxon>Eumalacostraca</taxon>
        <taxon>Eucarida</taxon>
        <taxon>Decapoda</taxon>
        <taxon>Dendrobranchiata</taxon>
        <taxon>Penaeoidea</taxon>
        <taxon>Penaeidae</taxon>
        <taxon>Penaeus</taxon>
    </lineage>
</organism>
<protein>
    <recommendedName>
        <fullName evidence="2">Smr domain-containing protein</fullName>
    </recommendedName>
</protein>
<keyword evidence="4" id="KW-1185">Reference proteome</keyword>
<dbReference type="GO" id="GO:0004519">
    <property type="term" value="F:endonuclease activity"/>
    <property type="evidence" value="ECO:0007669"/>
    <property type="project" value="TreeGrafter"/>
</dbReference>
<evidence type="ECO:0000259" key="2">
    <source>
        <dbReference type="PROSITE" id="PS50828"/>
    </source>
</evidence>
<dbReference type="AlphaFoldDB" id="A0A423TUI5"/>
<dbReference type="OrthoDB" id="3231855at2759"/>
<feature type="chain" id="PRO_5019068113" description="Smr domain-containing protein" evidence="1">
    <location>
        <begin position="22"/>
        <end position="181"/>
    </location>
</feature>
<dbReference type="Pfam" id="PF01713">
    <property type="entry name" value="Smr"/>
    <property type="match status" value="1"/>
</dbReference>
<name>A0A423TUI5_PENVA</name>
<accession>A0A423TUI5</accession>
<dbReference type="PANTHER" id="PTHR46535">
    <property type="entry name" value="NEDD4-BINDING PROTEIN 2"/>
    <property type="match status" value="1"/>
</dbReference>
<dbReference type="Gene3D" id="3.30.1370.110">
    <property type="match status" value="1"/>
</dbReference>